<dbReference type="GO" id="GO:0030030">
    <property type="term" value="P:cell projection organization"/>
    <property type="evidence" value="ECO:0007669"/>
    <property type="project" value="UniProtKB-KW"/>
</dbReference>
<dbReference type="GO" id="GO:0005737">
    <property type="term" value="C:cytoplasm"/>
    <property type="evidence" value="ECO:0007669"/>
    <property type="project" value="UniProtKB-SubCell"/>
</dbReference>
<dbReference type="PANTHER" id="PTHR18875:SF5">
    <property type="entry name" value="DEUTEROSOME ASSEMBLY PROTEIN 1"/>
    <property type="match status" value="1"/>
</dbReference>
<evidence type="ECO:0000256" key="8">
    <source>
        <dbReference type="SAM" id="Coils"/>
    </source>
</evidence>
<dbReference type="EMBL" id="DYDO01000001">
    <property type="protein sequence ID" value="DBA32456.1"/>
    <property type="molecule type" value="Genomic_DNA"/>
</dbReference>
<dbReference type="Proteomes" id="UP001181693">
    <property type="component" value="Unassembled WGS sequence"/>
</dbReference>
<evidence type="ECO:0000256" key="4">
    <source>
        <dbReference type="ARBA" id="ARBA00022490"/>
    </source>
</evidence>
<evidence type="ECO:0000256" key="3">
    <source>
        <dbReference type="ARBA" id="ARBA00019105"/>
    </source>
</evidence>
<evidence type="ECO:0000256" key="2">
    <source>
        <dbReference type="ARBA" id="ARBA00007181"/>
    </source>
</evidence>
<name>A0AAV3AU38_PYXAD</name>
<evidence type="ECO:0000256" key="1">
    <source>
        <dbReference type="ARBA" id="ARBA00004496"/>
    </source>
</evidence>
<dbReference type="AlphaFoldDB" id="A0AAV3AU38"/>
<feature type="compositionally biased region" description="Basic and acidic residues" evidence="9">
    <location>
        <begin position="204"/>
        <end position="213"/>
    </location>
</feature>
<evidence type="ECO:0000259" key="10">
    <source>
        <dbReference type="Pfam" id="PF17045"/>
    </source>
</evidence>
<comment type="subcellular location">
    <subcellularLocation>
        <location evidence="1">Cytoplasm</location>
    </subcellularLocation>
</comment>
<keyword evidence="5" id="KW-0970">Cilium biogenesis/degradation</keyword>
<evidence type="ECO:0000313" key="12">
    <source>
        <dbReference type="EMBL" id="DBA32456.1"/>
    </source>
</evidence>
<dbReference type="Pfam" id="PF17045">
    <property type="entry name" value="CEP63"/>
    <property type="match status" value="1"/>
</dbReference>
<feature type="compositionally biased region" description="Polar residues" evidence="9">
    <location>
        <begin position="193"/>
        <end position="203"/>
    </location>
</feature>
<organism evidence="12 13">
    <name type="scientific">Pyxicephalus adspersus</name>
    <name type="common">African bullfrog</name>
    <dbReference type="NCBI Taxonomy" id="30357"/>
    <lineage>
        <taxon>Eukaryota</taxon>
        <taxon>Metazoa</taxon>
        <taxon>Chordata</taxon>
        <taxon>Craniata</taxon>
        <taxon>Vertebrata</taxon>
        <taxon>Euteleostomi</taxon>
        <taxon>Amphibia</taxon>
        <taxon>Batrachia</taxon>
        <taxon>Anura</taxon>
        <taxon>Neobatrachia</taxon>
        <taxon>Ranoidea</taxon>
        <taxon>Pyxicephalidae</taxon>
        <taxon>Pyxicephalinae</taxon>
        <taxon>Pyxicephalus</taxon>
    </lineage>
</organism>
<keyword evidence="13" id="KW-1185">Reference proteome</keyword>
<feature type="coiled-coil region" evidence="8">
    <location>
        <begin position="254"/>
        <end position="281"/>
    </location>
</feature>
<sequence length="495" mass="57480">MVNSRKVHWEKQVHILEQRLEVQDKELTRTKTELDQKDSEQWEKQRLLYQNNLKALAEKRNDLQEKCDFFQKQSQSYQEQLLSRTQLQDELITNNQSEIRRLRCQLDASEETIRSDRVIIENLKSAVKEITLSKNLLKEENQHLLQELKNYQMYCQKMEIELSEAKIELQAHDDLRRAAELDQRLVNLDKAPDQNTQGNTFSYKESKHKEQIQRRGKMSHCGQDKAEKDPQNKQDGDGSLEGLKADIYGLTAKLNQQDVTMASLREKVSELERGLHVREQENTQVLQCPGETTHNARYSRSFPEEEEQPVKCSDGGQAMLDELPERMKDSPWQMDTCGMQSQENQQRLCNEESHLKMPKLLKNSTSNNLMLPSACQLNPSDNSWEMPSQSLLIDQSCLEAILPVINGEMGLQVGHQFPEMDLSLMLYDQLDRTSTSCEKEESFLLAAERFLQEENRRAQDFENILNSHIEDLQRQSDHTVTKYTSHGYSTCIAAS</sequence>
<evidence type="ECO:0000256" key="5">
    <source>
        <dbReference type="ARBA" id="ARBA00022794"/>
    </source>
</evidence>
<protein>
    <recommendedName>
        <fullName evidence="3">Deuterosome assembly protein 1</fullName>
    </recommendedName>
    <alternativeName>
        <fullName evidence="7">Coiled-coil domain-containing protein 67</fullName>
    </alternativeName>
</protein>
<dbReference type="InterPro" id="IPR031470">
    <property type="entry name" value="CEP63/Deup1_N"/>
</dbReference>
<gene>
    <name evidence="12" type="ORF">GDO54_000248</name>
</gene>
<evidence type="ECO:0000256" key="7">
    <source>
        <dbReference type="ARBA" id="ARBA00030704"/>
    </source>
</evidence>
<dbReference type="InterPro" id="IPR057656">
    <property type="entry name" value="CEP63/Deup1_CC"/>
</dbReference>
<dbReference type="GO" id="GO:0098535">
    <property type="term" value="P:de novo centriole assembly involved in multi-ciliated epithelial cell differentiation"/>
    <property type="evidence" value="ECO:0007669"/>
    <property type="project" value="TreeGrafter"/>
</dbReference>
<keyword evidence="4" id="KW-0963">Cytoplasm</keyword>
<reference evidence="12" key="1">
    <citation type="thesis" date="2020" institute="ProQuest LLC" country="789 East Eisenhower Parkway, Ann Arbor, MI, USA">
        <title>Comparative Genomics and Chromosome Evolution.</title>
        <authorList>
            <person name="Mudd A.B."/>
        </authorList>
    </citation>
    <scope>NUCLEOTIDE SEQUENCE</scope>
    <source>
        <strain evidence="12">1538</strain>
        <tissue evidence="12">Blood</tissue>
    </source>
</reference>
<proteinExistence type="inferred from homology"/>
<feature type="region of interest" description="Disordered" evidence="9">
    <location>
        <begin position="186"/>
        <end position="240"/>
    </location>
</feature>
<dbReference type="PANTHER" id="PTHR18875">
    <property type="entry name" value="SARCOMA ANTIGEN NY-SAR-24/CYTOSKELETAL PROTEIN SOJO"/>
    <property type="match status" value="1"/>
</dbReference>
<dbReference type="GO" id="GO:0005814">
    <property type="term" value="C:centriole"/>
    <property type="evidence" value="ECO:0007669"/>
    <property type="project" value="TreeGrafter"/>
</dbReference>
<feature type="coiled-coil region" evidence="8">
    <location>
        <begin position="13"/>
        <end position="175"/>
    </location>
</feature>
<keyword evidence="6 8" id="KW-0175">Coiled coil</keyword>
<dbReference type="GO" id="GO:0007099">
    <property type="term" value="P:centriole replication"/>
    <property type="evidence" value="ECO:0007669"/>
    <property type="project" value="TreeGrafter"/>
</dbReference>
<comment type="similarity">
    <text evidence="2">Belongs to the CEP63 family.</text>
</comment>
<evidence type="ECO:0000313" key="13">
    <source>
        <dbReference type="Proteomes" id="UP001181693"/>
    </source>
</evidence>
<feature type="compositionally biased region" description="Basic and acidic residues" evidence="9">
    <location>
        <begin position="222"/>
        <end position="236"/>
    </location>
</feature>
<accession>A0AAV3AU38</accession>
<feature type="domain" description="CEP63/Deup1 N-terminal" evidence="10">
    <location>
        <begin position="39"/>
        <end position="173"/>
    </location>
</feature>
<evidence type="ECO:0000259" key="11">
    <source>
        <dbReference type="Pfam" id="PF25771"/>
    </source>
</evidence>
<feature type="domain" description="CEP63/Deup1 CEP152 binding coiled coil" evidence="11">
    <location>
        <begin position="448"/>
        <end position="483"/>
    </location>
</feature>
<evidence type="ECO:0000256" key="6">
    <source>
        <dbReference type="ARBA" id="ARBA00023054"/>
    </source>
</evidence>
<dbReference type="Pfam" id="PF25771">
    <property type="entry name" value="CC_CEP152-bind"/>
    <property type="match status" value="1"/>
</dbReference>
<evidence type="ECO:0000256" key="9">
    <source>
        <dbReference type="SAM" id="MobiDB-lite"/>
    </source>
</evidence>
<comment type="caution">
    <text evidence="12">The sequence shown here is derived from an EMBL/GenBank/DDBJ whole genome shotgun (WGS) entry which is preliminary data.</text>
</comment>